<comment type="catalytic activity">
    <reaction evidence="16">
        <text>cholesterol + NADPH + O2 + H(+) = 7-dehydrocholesterol + NADP(+) + 2 H2O</text>
        <dbReference type="Rhea" id="RHEA:45024"/>
        <dbReference type="ChEBI" id="CHEBI:15377"/>
        <dbReference type="ChEBI" id="CHEBI:15378"/>
        <dbReference type="ChEBI" id="CHEBI:15379"/>
        <dbReference type="ChEBI" id="CHEBI:16113"/>
        <dbReference type="ChEBI" id="CHEBI:17759"/>
        <dbReference type="ChEBI" id="CHEBI:57783"/>
        <dbReference type="ChEBI" id="CHEBI:58349"/>
        <dbReference type="EC" id="1.14.19.21"/>
    </reaction>
    <physiologicalReaction direction="left-to-right" evidence="16">
        <dbReference type="Rhea" id="RHEA:45025"/>
    </physiologicalReaction>
</comment>
<dbReference type="InterPro" id="IPR045605">
    <property type="entry name" value="KshA-like_C"/>
</dbReference>
<dbReference type="Proteomes" id="UP001369086">
    <property type="component" value="Unassembled WGS sequence"/>
</dbReference>
<evidence type="ECO:0000256" key="6">
    <source>
        <dbReference type="ARBA" id="ARBA00022723"/>
    </source>
</evidence>
<gene>
    <name evidence="19" type="ORF">HHUSO_G30536</name>
</gene>
<dbReference type="Gene3D" id="3.90.380.10">
    <property type="entry name" value="Naphthalene 1,2-dioxygenase Alpha Subunit, Chain A, domain 1"/>
    <property type="match status" value="1"/>
</dbReference>
<dbReference type="PROSITE" id="PS51296">
    <property type="entry name" value="RIESKE"/>
    <property type="match status" value="1"/>
</dbReference>
<evidence type="ECO:0000256" key="8">
    <source>
        <dbReference type="ARBA" id="ARBA00023002"/>
    </source>
</evidence>
<comment type="similarity">
    <text evidence="13">Belongs to the cholesterol 7-desaturase family.</text>
</comment>
<evidence type="ECO:0000256" key="17">
    <source>
        <dbReference type="SAM" id="Phobius"/>
    </source>
</evidence>
<comment type="pathway">
    <text evidence="3">Hormone biosynthesis.</text>
</comment>
<evidence type="ECO:0000256" key="2">
    <source>
        <dbReference type="ARBA" id="ARBA00004370"/>
    </source>
</evidence>
<evidence type="ECO:0000256" key="12">
    <source>
        <dbReference type="ARBA" id="ARBA00025712"/>
    </source>
</evidence>
<keyword evidence="9" id="KW-0408">Iron</keyword>
<keyword evidence="5" id="KW-0001">2Fe-2S</keyword>
<evidence type="ECO:0000259" key="18">
    <source>
        <dbReference type="PROSITE" id="PS51296"/>
    </source>
</evidence>
<sequence length="337" mass="37701">MERPNISSLLKTSAVLLVSLIAGLLLTGRHFADFVPVDGAALSRPALCVLSALLLFVLVWLYRLFCVPMELLRGADDAGYITQTGRTRAQVANEVRRRRKTGDLPPVYPNGWYRVLDSHMLARGEVKNVTMLGEQVAVFRGEDGQAHVVDAYCPHLGANLAVGGRVVGGCIECPFHGWQFRGEDGKCVHIPYAERVPEFAQIKPWPSCELNGMVLVWYHCDGMDPTWQIPEQEEITLKKWIYRGRTEHFINSHIQEIPENAADIAHLSHLHTPSILSGVDLRYTNSKVWDFVRHHWEVSTGRSCMTGSVGIALCHEASEDPEAWPDVENRGSGRIFV</sequence>
<keyword evidence="4 17" id="KW-0812">Transmembrane</keyword>
<keyword evidence="6" id="KW-0479">Metal-binding</keyword>
<feature type="transmembrane region" description="Helical" evidence="17">
    <location>
        <begin position="42"/>
        <end position="62"/>
    </location>
</feature>
<dbReference type="PANTHER" id="PTHR21266">
    <property type="entry name" value="IRON-SULFUR DOMAIN CONTAINING PROTEIN"/>
    <property type="match status" value="1"/>
</dbReference>
<name>A0ABR0YED3_HUSHU</name>
<evidence type="ECO:0000256" key="11">
    <source>
        <dbReference type="ARBA" id="ARBA00023136"/>
    </source>
</evidence>
<evidence type="ECO:0000256" key="5">
    <source>
        <dbReference type="ARBA" id="ARBA00022714"/>
    </source>
</evidence>
<evidence type="ECO:0000256" key="15">
    <source>
        <dbReference type="ARBA" id="ARBA00047853"/>
    </source>
</evidence>
<keyword evidence="7 17" id="KW-1133">Transmembrane helix</keyword>
<evidence type="ECO:0000256" key="3">
    <source>
        <dbReference type="ARBA" id="ARBA00004972"/>
    </source>
</evidence>
<evidence type="ECO:0000256" key="14">
    <source>
        <dbReference type="ARBA" id="ARBA00026095"/>
    </source>
</evidence>
<keyword evidence="20" id="KW-1185">Reference proteome</keyword>
<dbReference type="EMBL" id="JAHFZB010000034">
    <property type="protein sequence ID" value="KAK6471002.1"/>
    <property type="molecule type" value="Genomic_DNA"/>
</dbReference>
<keyword evidence="10" id="KW-0411">Iron-sulfur</keyword>
<dbReference type="EC" id="1.14.19.21" evidence="14"/>
<comment type="caution">
    <text evidence="19">The sequence shown here is derived from an EMBL/GenBank/DDBJ whole genome shotgun (WGS) entry which is preliminary data.</text>
</comment>
<comment type="subcellular location">
    <subcellularLocation>
        <location evidence="2">Membrane</location>
    </subcellularLocation>
</comment>
<protein>
    <recommendedName>
        <fullName evidence="14">cholesterol 7-desaturase</fullName>
        <ecNumber evidence="14">1.14.19.21</ecNumber>
    </recommendedName>
</protein>
<comment type="cofactor">
    <cofactor evidence="1">
        <name>Fe cation</name>
        <dbReference type="ChEBI" id="CHEBI:24875"/>
    </cofactor>
</comment>
<comment type="pathway">
    <text evidence="12">Steroid hormone biosynthesis; dafachronic acid biosynthesis.</text>
</comment>
<reference evidence="19 20" key="1">
    <citation type="submission" date="2021-05" db="EMBL/GenBank/DDBJ databases">
        <authorList>
            <person name="Zahm M."/>
            <person name="Klopp C."/>
            <person name="Cabau C."/>
            <person name="Kuhl H."/>
            <person name="Suciu R."/>
            <person name="Ciorpac M."/>
            <person name="Holostenco D."/>
            <person name="Gessner J."/>
            <person name="Wuertz S."/>
            <person name="Hohne C."/>
            <person name="Stock M."/>
            <person name="Gislard M."/>
            <person name="Lluch J."/>
            <person name="Milhes M."/>
            <person name="Lampietro C."/>
            <person name="Lopez Roques C."/>
            <person name="Donnadieu C."/>
            <person name="Du K."/>
            <person name="Schartl M."/>
            <person name="Guiguen Y."/>
        </authorList>
    </citation>
    <scope>NUCLEOTIDE SEQUENCE [LARGE SCALE GENOMIC DNA]</scope>
    <source>
        <strain evidence="19">Hh-F2</strain>
        <tissue evidence="19">Blood</tissue>
    </source>
</reference>
<comment type="catalytic activity">
    <reaction evidence="15">
        <text>cholesterol + NADH + O2 + H(+) = 7-dehydrocholesterol + NAD(+) + 2 H2O</text>
        <dbReference type="Rhea" id="RHEA:51644"/>
        <dbReference type="ChEBI" id="CHEBI:15377"/>
        <dbReference type="ChEBI" id="CHEBI:15378"/>
        <dbReference type="ChEBI" id="CHEBI:15379"/>
        <dbReference type="ChEBI" id="CHEBI:16113"/>
        <dbReference type="ChEBI" id="CHEBI:17759"/>
        <dbReference type="ChEBI" id="CHEBI:57540"/>
        <dbReference type="ChEBI" id="CHEBI:57945"/>
        <dbReference type="EC" id="1.14.19.21"/>
    </reaction>
    <physiologicalReaction direction="left-to-right" evidence="15">
        <dbReference type="Rhea" id="RHEA:51645"/>
    </physiologicalReaction>
</comment>
<evidence type="ECO:0000313" key="19">
    <source>
        <dbReference type="EMBL" id="KAK6471002.1"/>
    </source>
</evidence>
<evidence type="ECO:0000256" key="16">
    <source>
        <dbReference type="ARBA" id="ARBA00049548"/>
    </source>
</evidence>
<evidence type="ECO:0000313" key="20">
    <source>
        <dbReference type="Proteomes" id="UP001369086"/>
    </source>
</evidence>
<evidence type="ECO:0000256" key="7">
    <source>
        <dbReference type="ARBA" id="ARBA00022989"/>
    </source>
</evidence>
<accession>A0ABR0YED3</accession>
<dbReference type="Pfam" id="PF00355">
    <property type="entry name" value="Rieske"/>
    <property type="match status" value="1"/>
</dbReference>
<dbReference type="InterPro" id="IPR050584">
    <property type="entry name" value="Cholesterol_7-desaturase"/>
</dbReference>
<dbReference type="CDD" id="cd03469">
    <property type="entry name" value="Rieske_RO_Alpha_N"/>
    <property type="match status" value="1"/>
</dbReference>
<dbReference type="PANTHER" id="PTHR21266:SF32">
    <property type="entry name" value="CHOLESTEROL 7-DESATURASE NVD"/>
    <property type="match status" value="1"/>
</dbReference>
<keyword evidence="11 17" id="KW-0472">Membrane</keyword>
<evidence type="ECO:0000256" key="9">
    <source>
        <dbReference type="ARBA" id="ARBA00023004"/>
    </source>
</evidence>
<organism evidence="19 20">
    <name type="scientific">Huso huso</name>
    <name type="common">Beluga</name>
    <name type="synonym">Acipenser huso</name>
    <dbReference type="NCBI Taxonomy" id="61971"/>
    <lineage>
        <taxon>Eukaryota</taxon>
        <taxon>Metazoa</taxon>
        <taxon>Chordata</taxon>
        <taxon>Craniata</taxon>
        <taxon>Vertebrata</taxon>
        <taxon>Euteleostomi</taxon>
        <taxon>Actinopterygii</taxon>
        <taxon>Chondrostei</taxon>
        <taxon>Acipenseriformes</taxon>
        <taxon>Acipenseridae</taxon>
        <taxon>Huso</taxon>
    </lineage>
</organism>
<dbReference type="InterPro" id="IPR036922">
    <property type="entry name" value="Rieske_2Fe-2S_sf"/>
</dbReference>
<proteinExistence type="inferred from homology"/>
<evidence type="ECO:0000256" key="1">
    <source>
        <dbReference type="ARBA" id="ARBA00001962"/>
    </source>
</evidence>
<evidence type="ECO:0000256" key="13">
    <source>
        <dbReference type="ARBA" id="ARBA00025729"/>
    </source>
</evidence>
<dbReference type="SUPFAM" id="SSF50022">
    <property type="entry name" value="ISP domain"/>
    <property type="match status" value="1"/>
</dbReference>
<evidence type="ECO:0000256" key="4">
    <source>
        <dbReference type="ARBA" id="ARBA00022692"/>
    </source>
</evidence>
<dbReference type="Gene3D" id="2.102.10.10">
    <property type="entry name" value="Rieske [2Fe-2S] iron-sulphur domain"/>
    <property type="match status" value="1"/>
</dbReference>
<dbReference type="Pfam" id="PF19298">
    <property type="entry name" value="KshA_C"/>
    <property type="match status" value="1"/>
</dbReference>
<feature type="domain" description="Rieske" evidence="18">
    <location>
        <begin position="112"/>
        <end position="216"/>
    </location>
</feature>
<keyword evidence="8" id="KW-0560">Oxidoreductase</keyword>
<evidence type="ECO:0000256" key="10">
    <source>
        <dbReference type="ARBA" id="ARBA00023014"/>
    </source>
</evidence>
<dbReference type="InterPro" id="IPR017941">
    <property type="entry name" value="Rieske_2Fe-2S"/>
</dbReference>